<evidence type="ECO:0000259" key="8">
    <source>
        <dbReference type="PROSITE" id="PS50022"/>
    </source>
</evidence>
<feature type="non-terminal residue" evidence="10">
    <location>
        <position position="1382"/>
    </location>
</feature>
<dbReference type="Pfam" id="PF01120">
    <property type="entry name" value="Alpha_L_fucos"/>
    <property type="match status" value="1"/>
</dbReference>
<dbReference type="GO" id="GO:0030246">
    <property type="term" value="F:carbohydrate binding"/>
    <property type="evidence" value="ECO:0007669"/>
    <property type="project" value="InterPro"/>
</dbReference>
<gene>
    <name evidence="10" type="ORF">EAI93_12810</name>
</gene>
<sequence length="1382" mass="151269">MTILFKCDKVIRSMKNKIVKKGERKSMKKRKYLALLLAAGMIAQTALSTGGVVQVQAAEDTYVKTDELTDNDTAAPKKDSVIPSKNQYEYQKQELAAFCHFGMNTYTGSEWGNGKENPNQFQLTNDFDEETYVKAIHDAGFKKLIITAKHHDGFCIWPSEMTTHDTETAGYEGDVLEELSRACTKYNIDMGLYLSPWDVNSEYYGYKDKDGKKLVGADGQPLNGKTWDQVKQEDALDYNEYYDNQLKEILGNDKYGNNGHFKEVWMDGAKDTNDKSNAQDYDFQRWFKTIQQYEGKASGKYEDDCLLFGAESYTTVRWIGNERGYAAEETWAKSTIDRENNTINSNSRDGYTKGFPNGNQWTVPEADTKITSGWFWGESKKTPLSMEQLAGIYFGSVGHNATLLLNVPPNKQGTVDADILARVAEFGKAVQNTFDKNLAEKASVSATEVRGNSKKYSPENLLDGNDETYWTVGDGTTSGKVLIDLGESKKFDVVSIEEAIQFGQRIGSFKVEYKNGNGEWKTFDQGTTIGAKRLCRKKAVKADKLRITVTAHNQAENKVPILSEIGVYEAAEGFELGTGIPSGLQTKDDRGFTLSSGWHQETNDQMIEGTGIWINGNGNGANAPYAETKFKGTKAWVIGTIDQKHGPADVYIDGKKVASINTYSATRKLGQILYETNTLEDKEHTLKIVNTGSNTQAVGLDAVAYLDNGGKGMVELEKDAYRVNEDTKYPIKLKRVGGTNGELTVQFEVAPGSAYQKHFDADGNMTVTFKDGQEEAEAFVTTKRVKEKEGDVYFSAYLSAPTEDVLLGFITKAKITIADTESYDKQELLDKIKETEKAGYQESLYTTASYKNYVDALKAAKEAAKKANLTQEEAAKACAALDAAIASLTKRSTFSETDRLQFPKVKGRSTTVEAEYFVLDSSKAEKGKEVRIQPDTGASNGAKVGWFEKGNVIKAPFHAEKEGKYTVTVTYQSGRDSGNPNKINWGGTNVDSGSVNVVGKNTQNPVFEEKSFDINVTKAGDGELVLTADASSSPNIDKFVITAKEVSAATYKITATAGEHGKIEGVTGTEVTVEEGASHTFKFVPDENYAVKDVIVDGNSIGAVDSYTFDDVTANGHTIEVQFEKAVYAEDNRFVFPTDGNTKTAEAERFEIHDVKDPTDGEWHCGVTAKDWASGGKIVNAMNKGDTITLYYDAPQTGEYTVTVYYRSGNPQNGLTWAEKDGKIKSGNVTAGAGDSAAATHTTEFTLNVETAGPGCLVFTAPDAKAPQLDKFDIKSPGTPVPPISAVELEAAVEAAKGLDLNDYKDDDAKTAFTAKLAEAEKLLADIAGGSFAGTQDEVNQMAKELKAAQDALNEKEQTPQVNKDTLKEAIGKAEALDLTQY</sequence>
<dbReference type="SUPFAM" id="SSF51445">
    <property type="entry name" value="(Trans)glycosidases"/>
    <property type="match status" value="1"/>
</dbReference>
<dbReference type="PROSITE" id="PS50022">
    <property type="entry name" value="FA58C_3"/>
    <property type="match status" value="1"/>
</dbReference>
<comment type="similarity">
    <text evidence="1">Belongs to the glycosyl hydrolase 29 family.</text>
</comment>
<dbReference type="Gene3D" id="3.20.20.80">
    <property type="entry name" value="Glycosidases"/>
    <property type="match status" value="1"/>
</dbReference>
<keyword evidence="3" id="KW-0732">Signal</keyword>
<organism evidence="10 11">
    <name type="scientific">[Ruminococcus] torques</name>
    <dbReference type="NCBI Taxonomy" id="33039"/>
    <lineage>
        <taxon>Bacteria</taxon>
        <taxon>Bacillati</taxon>
        <taxon>Bacillota</taxon>
        <taxon>Clostridia</taxon>
        <taxon>Lachnospirales</taxon>
        <taxon>Lachnospiraceae</taxon>
        <taxon>Mediterraneibacter</taxon>
    </lineage>
</organism>
<evidence type="ECO:0000313" key="11">
    <source>
        <dbReference type="Proteomes" id="UP000292665"/>
    </source>
</evidence>
<evidence type="ECO:0000256" key="1">
    <source>
        <dbReference type="ARBA" id="ARBA00007951"/>
    </source>
</evidence>
<protein>
    <recommendedName>
        <fullName evidence="2">alpha-L-fucosidase</fullName>
        <ecNumber evidence="2">3.2.1.51</ecNumber>
    </recommendedName>
</protein>
<evidence type="ECO:0000313" key="10">
    <source>
        <dbReference type="EMBL" id="RYS76851.1"/>
    </source>
</evidence>
<dbReference type="InterPro" id="IPR038081">
    <property type="entry name" value="CalX-like_sf"/>
</dbReference>
<reference evidence="10 11" key="1">
    <citation type="journal article" date="2019" name="Science, e1252229">
        <title>Invertible promoters mediate bacterial phase variation, antibiotic resistance, and host adaptation in the gut.</title>
        <authorList>
            <person name="Jiang X."/>
            <person name="Hall A.B."/>
            <person name="Arthur T.D."/>
            <person name="Plichta D.R."/>
            <person name="Covington C.T."/>
            <person name="Poyet M."/>
            <person name="Crothers J."/>
            <person name="Moses P.L."/>
            <person name="Tolonen A.C."/>
            <person name="Vlamakis H."/>
            <person name="Alm E.J."/>
            <person name="Xavier R.J."/>
        </authorList>
    </citation>
    <scope>NUCLEOTIDE SEQUENCE [LARGE SCALE GENOMIC DNA]</scope>
    <source>
        <strain evidence="11">aa_0143</strain>
    </source>
</reference>
<accession>A0A4Q5C4X0</accession>
<dbReference type="InterPro" id="IPR005084">
    <property type="entry name" value="CBM6"/>
</dbReference>
<dbReference type="InterPro" id="IPR008979">
    <property type="entry name" value="Galactose-bd-like_sf"/>
</dbReference>
<feature type="coiled-coil region" evidence="6">
    <location>
        <begin position="1332"/>
        <end position="1359"/>
    </location>
</feature>
<dbReference type="GO" id="GO:0006004">
    <property type="term" value="P:fucose metabolic process"/>
    <property type="evidence" value="ECO:0007669"/>
    <property type="project" value="TreeGrafter"/>
</dbReference>
<dbReference type="Proteomes" id="UP000292665">
    <property type="component" value="Unassembled WGS sequence"/>
</dbReference>
<dbReference type="Gene3D" id="2.60.40.2030">
    <property type="match status" value="1"/>
</dbReference>
<dbReference type="SMART" id="SM00812">
    <property type="entry name" value="Alpha_L_fucos"/>
    <property type="match status" value="1"/>
</dbReference>
<dbReference type="Gene3D" id="2.60.120.260">
    <property type="entry name" value="Galactose-binding domain-like"/>
    <property type="match status" value="4"/>
</dbReference>
<feature type="domain" description="F5/8 type C" evidence="8">
    <location>
        <begin position="427"/>
        <end position="523"/>
    </location>
</feature>
<keyword evidence="4" id="KW-0378">Hydrolase</keyword>
<dbReference type="PANTHER" id="PTHR10030">
    <property type="entry name" value="ALPHA-L-FUCOSIDASE"/>
    <property type="match status" value="1"/>
</dbReference>
<proteinExistence type="inferred from homology"/>
<dbReference type="PANTHER" id="PTHR10030:SF37">
    <property type="entry name" value="ALPHA-L-FUCOSIDASE-RELATED"/>
    <property type="match status" value="1"/>
</dbReference>
<evidence type="ECO:0000256" key="4">
    <source>
        <dbReference type="ARBA" id="ARBA00022801"/>
    </source>
</evidence>
<evidence type="ECO:0000256" key="7">
    <source>
        <dbReference type="SAM" id="MobiDB-lite"/>
    </source>
</evidence>
<dbReference type="PROSITE" id="PS51175">
    <property type="entry name" value="CBM6"/>
    <property type="match status" value="1"/>
</dbReference>
<dbReference type="GO" id="GO:0005764">
    <property type="term" value="C:lysosome"/>
    <property type="evidence" value="ECO:0007669"/>
    <property type="project" value="TreeGrafter"/>
</dbReference>
<name>A0A4Q5C4X0_9FIRM</name>
<dbReference type="InterPro" id="IPR000421">
    <property type="entry name" value="FA58C"/>
</dbReference>
<dbReference type="InterPro" id="IPR017853">
    <property type="entry name" value="GH"/>
</dbReference>
<keyword evidence="5" id="KW-0326">Glycosidase</keyword>
<dbReference type="EMBL" id="RCYR01000039">
    <property type="protein sequence ID" value="RYS76851.1"/>
    <property type="molecule type" value="Genomic_DNA"/>
</dbReference>
<evidence type="ECO:0000259" key="9">
    <source>
        <dbReference type="PROSITE" id="PS51175"/>
    </source>
</evidence>
<comment type="caution">
    <text evidence="10">The sequence shown here is derived from an EMBL/GenBank/DDBJ whole genome shotgun (WGS) entry which is preliminary data.</text>
</comment>
<feature type="domain" description="CBM6" evidence="9">
    <location>
        <begin position="910"/>
        <end position="1042"/>
    </location>
</feature>
<dbReference type="Pfam" id="PF00754">
    <property type="entry name" value="F5_F8_type_C"/>
    <property type="match status" value="1"/>
</dbReference>
<dbReference type="EC" id="3.2.1.51" evidence="2"/>
<dbReference type="InterPro" id="IPR000933">
    <property type="entry name" value="Glyco_hydro_29"/>
</dbReference>
<evidence type="ECO:0000256" key="3">
    <source>
        <dbReference type="ARBA" id="ARBA00022729"/>
    </source>
</evidence>
<dbReference type="SUPFAM" id="SSF49785">
    <property type="entry name" value="Galactose-binding domain-like"/>
    <property type="match status" value="3"/>
</dbReference>
<feature type="region of interest" description="Disordered" evidence="7">
    <location>
        <begin position="343"/>
        <end position="363"/>
    </location>
</feature>
<evidence type="ECO:0000256" key="2">
    <source>
        <dbReference type="ARBA" id="ARBA00012662"/>
    </source>
</evidence>
<dbReference type="SUPFAM" id="SSF141072">
    <property type="entry name" value="CalX-like"/>
    <property type="match status" value="1"/>
</dbReference>
<dbReference type="InterPro" id="IPR057739">
    <property type="entry name" value="Glyco_hydro_29_N"/>
</dbReference>
<dbReference type="GO" id="GO:0004560">
    <property type="term" value="F:alpha-L-fucosidase activity"/>
    <property type="evidence" value="ECO:0007669"/>
    <property type="project" value="InterPro"/>
</dbReference>
<keyword evidence="6" id="KW-0175">Coiled coil</keyword>
<dbReference type="Gene3D" id="1.20.1270.70">
    <property type="entry name" value="Designed single chain three-helix bundle"/>
    <property type="match status" value="1"/>
</dbReference>
<evidence type="ECO:0000256" key="6">
    <source>
        <dbReference type="SAM" id="Coils"/>
    </source>
</evidence>
<dbReference type="GO" id="GO:0016139">
    <property type="term" value="P:glycoside catabolic process"/>
    <property type="evidence" value="ECO:0007669"/>
    <property type="project" value="TreeGrafter"/>
</dbReference>
<evidence type="ECO:0000256" key="5">
    <source>
        <dbReference type="ARBA" id="ARBA00023295"/>
    </source>
</evidence>
<dbReference type="CDD" id="cd02795">
    <property type="entry name" value="CBM6-CBM35-CBM36_like"/>
    <property type="match status" value="1"/>
</dbReference>
<dbReference type="Gene3D" id="1.20.1270.90">
    <property type="entry name" value="AF1782-like"/>
    <property type="match status" value="1"/>
</dbReference>